<keyword evidence="7 12" id="KW-0675">Receptor</keyword>
<dbReference type="Gene3D" id="3.40.50.2300">
    <property type="match status" value="2"/>
</dbReference>
<evidence type="ECO:0000256" key="4">
    <source>
        <dbReference type="ARBA" id="ARBA00022989"/>
    </source>
</evidence>
<keyword evidence="5" id="KW-0406">Ion transport</keyword>
<evidence type="ECO:0000256" key="5">
    <source>
        <dbReference type="ARBA" id="ARBA00023065"/>
    </source>
</evidence>
<keyword evidence="4" id="KW-1133">Transmembrane helix</keyword>
<dbReference type="FunFam" id="3.40.190.10:FF:000210">
    <property type="entry name" value="Glutamate receptor ionotropic, kainate 1"/>
    <property type="match status" value="1"/>
</dbReference>
<reference evidence="12" key="1">
    <citation type="submission" date="2020-07" db="EMBL/GenBank/DDBJ databases">
        <title>Multicomponent nature underlies the extraordinary mechanical properties of spider dragline silk.</title>
        <authorList>
            <person name="Kono N."/>
            <person name="Nakamura H."/>
            <person name="Mori M."/>
            <person name="Yoshida Y."/>
            <person name="Ohtoshi R."/>
            <person name="Malay A.D."/>
            <person name="Moran D.A.P."/>
            <person name="Tomita M."/>
            <person name="Numata K."/>
            <person name="Arakawa K."/>
        </authorList>
    </citation>
    <scope>NUCLEOTIDE SEQUENCE</scope>
</reference>
<dbReference type="InterPro" id="IPR019594">
    <property type="entry name" value="Glu/Gly-bd"/>
</dbReference>
<evidence type="ECO:0000256" key="3">
    <source>
        <dbReference type="ARBA" id="ARBA00022692"/>
    </source>
</evidence>
<evidence type="ECO:0000256" key="10">
    <source>
        <dbReference type="ARBA" id="ARBA00023303"/>
    </source>
</evidence>
<feature type="domain" description="Ionotropic glutamate receptor L-glutamate and glycine-binding" evidence="11">
    <location>
        <begin position="104"/>
        <end position="172"/>
    </location>
</feature>
<dbReference type="Pfam" id="PF10613">
    <property type="entry name" value="Lig_chan-Glu_bd"/>
    <property type="match status" value="1"/>
</dbReference>
<sequence>MLYFVSVALVQKFWKVLQRRNLTQKEYPTDVTGLTGNITLDEFGWRKNLTVNIVEMSMNNEMVKVAEWSDSDGLQQIPPNYKRIPQNTGFENKTYIVTSILEEPYLMYKKAEDGQILEGNDMFEGYCKDLADLIADNLKFSFIIKLVNDSAYGGKDPTSPVGWNGMVGELIRKDADMGNCTVDNNIGERKRHRFYETFHVHGHQYYDQKAHE</sequence>
<evidence type="ECO:0000256" key="2">
    <source>
        <dbReference type="ARBA" id="ARBA00022448"/>
    </source>
</evidence>
<evidence type="ECO:0000256" key="1">
    <source>
        <dbReference type="ARBA" id="ARBA00004141"/>
    </source>
</evidence>
<dbReference type="SMART" id="SM00918">
    <property type="entry name" value="Lig_chan-Glu_bd"/>
    <property type="match status" value="1"/>
</dbReference>
<keyword evidence="8" id="KW-0325">Glycoprotein</keyword>
<organism evidence="12 13">
    <name type="scientific">Trichonephila clavata</name>
    <name type="common">Joro spider</name>
    <name type="synonym">Nephila clavata</name>
    <dbReference type="NCBI Taxonomy" id="2740835"/>
    <lineage>
        <taxon>Eukaryota</taxon>
        <taxon>Metazoa</taxon>
        <taxon>Ecdysozoa</taxon>
        <taxon>Arthropoda</taxon>
        <taxon>Chelicerata</taxon>
        <taxon>Arachnida</taxon>
        <taxon>Araneae</taxon>
        <taxon>Araneomorphae</taxon>
        <taxon>Entelegynae</taxon>
        <taxon>Araneoidea</taxon>
        <taxon>Nephilidae</taxon>
        <taxon>Trichonephila</taxon>
    </lineage>
</organism>
<evidence type="ECO:0000256" key="6">
    <source>
        <dbReference type="ARBA" id="ARBA00023136"/>
    </source>
</evidence>
<protein>
    <submittedName>
        <fullName evidence="12">Glutamate receptor 1</fullName>
    </submittedName>
</protein>
<keyword evidence="6" id="KW-0472">Membrane</keyword>
<proteinExistence type="predicted"/>
<evidence type="ECO:0000313" key="13">
    <source>
        <dbReference type="Proteomes" id="UP000887116"/>
    </source>
</evidence>
<accession>A0A8X6GDX3</accession>
<dbReference type="InterPro" id="IPR028082">
    <property type="entry name" value="Peripla_BP_I"/>
</dbReference>
<dbReference type="GO" id="GO:0016020">
    <property type="term" value="C:membrane"/>
    <property type="evidence" value="ECO:0007669"/>
    <property type="project" value="UniProtKB-SubCell"/>
</dbReference>
<dbReference type="Proteomes" id="UP000887116">
    <property type="component" value="Unassembled WGS sequence"/>
</dbReference>
<keyword evidence="3" id="KW-0812">Transmembrane</keyword>
<evidence type="ECO:0000256" key="9">
    <source>
        <dbReference type="ARBA" id="ARBA00023286"/>
    </source>
</evidence>
<evidence type="ECO:0000259" key="11">
    <source>
        <dbReference type="SMART" id="SM00918"/>
    </source>
</evidence>
<dbReference type="OrthoDB" id="6417400at2759"/>
<name>A0A8X6GDX3_TRICU</name>
<dbReference type="AlphaFoldDB" id="A0A8X6GDX3"/>
<dbReference type="EMBL" id="BMAO01005524">
    <property type="protein sequence ID" value="GFR01938.1"/>
    <property type="molecule type" value="Genomic_DNA"/>
</dbReference>
<dbReference type="SUPFAM" id="SSF53822">
    <property type="entry name" value="Periplasmic binding protein-like I"/>
    <property type="match status" value="1"/>
</dbReference>
<keyword evidence="2" id="KW-0813">Transport</keyword>
<gene>
    <name evidence="12" type="primary">GluRIA</name>
    <name evidence="12" type="ORF">TNCT_204721</name>
</gene>
<dbReference type="GO" id="GO:0015276">
    <property type="term" value="F:ligand-gated monoatomic ion channel activity"/>
    <property type="evidence" value="ECO:0007669"/>
    <property type="project" value="InterPro"/>
</dbReference>
<comment type="subcellular location">
    <subcellularLocation>
        <location evidence="1">Membrane</location>
        <topology evidence="1">Multi-pass membrane protein</topology>
    </subcellularLocation>
</comment>
<dbReference type="SUPFAM" id="SSF53850">
    <property type="entry name" value="Periplasmic binding protein-like II"/>
    <property type="match status" value="1"/>
</dbReference>
<evidence type="ECO:0000313" key="12">
    <source>
        <dbReference type="EMBL" id="GFR01938.1"/>
    </source>
</evidence>
<keyword evidence="9" id="KW-1071">Ligand-gated ion channel</keyword>
<keyword evidence="13" id="KW-1185">Reference proteome</keyword>
<evidence type="ECO:0000256" key="8">
    <source>
        <dbReference type="ARBA" id="ARBA00023180"/>
    </source>
</evidence>
<comment type="caution">
    <text evidence="12">The sequence shown here is derived from an EMBL/GenBank/DDBJ whole genome shotgun (WGS) entry which is preliminary data.</text>
</comment>
<dbReference type="Gene3D" id="3.40.190.10">
    <property type="entry name" value="Periplasmic binding protein-like II"/>
    <property type="match status" value="1"/>
</dbReference>
<keyword evidence="10" id="KW-0407">Ion channel</keyword>
<evidence type="ECO:0000256" key="7">
    <source>
        <dbReference type="ARBA" id="ARBA00023170"/>
    </source>
</evidence>